<comment type="caution">
    <text evidence="1">The sequence shown here is derived from an EMBL/GenBank/DDBJ whole genome shotgun (WGS) entry which is preliminary data.</text>
</comment>
<organism evidence="1 2">
    <name type="scientific">Cohnella soli</name>
    <dbReference type="NCBI Taxonomy" id="425005"/>
    <lineage>
        <taxon>Bacteria</taxon>
        <taxon>Bacillati</taxon>
        <taxon>Bacillota</taxon>
        <taxon>Bacilli</taxon>
        <taxon>Bacillales</taxon>
        <taxon>Paenibacillaceae</taxon>
        <taxon>Cohnella</taxon>
    </lineage>
</organism>
<sequence length="104" mass="12556">MKNYLYGEILYTGFVIEKNRHSNKLLRHGYLKSLRYHSLLWKRIINRMMERKEPDQDRILITDFLQLLGTDHLIGRYYPTPIHSLAEIERVMNTDDGKEESLKY</sequence>
<dbReference type="RefSeq" id="WP_378131120.1">
    <property type="nucleotide sequence ID" value="NZ_JBHSMI010000013.1"/>
</dbReference>
<evidence type="ECO:0000313" key="2">
    <source>
        <dbReference type="Proteomes" id="UP001596113"/>
    </source>
</evidence>
<evidence type="ECO:0000313" key="1">
    <source>
        <dbReference type="EMBL" id="MFC5402562.1"/>
    </source>
</evidence>
<name>A0ABW0HU30_9BACL</name>
<proteinExistence type="predicted"/>
<gene>
    <name evidence="1" type="ORF">ACFPOF_07405</name>
</gene>
<protein>
    <submittedName>
        <fullName evidence="1">Uncharacterized protein</fullName>
    </submittedName>
</protein>
<dbReference type="EMBL" id="JBHSMI010000013">
    <property type="protein sequence ID" value="MFC5402562.1"/>
    <property type="molecule type" value="Genomic_DNA"/>
</dbReference>
<keyword evidence="2" id="KW-1185">Reference proteome</keyword>
<accession>A0ABW0HU30</accession>
<reference evidence="2" key="1">
    <citation type="journal article" date="2019" name="Int. J. Syst. Evol. Microbiol.">
        <title>The Global Catalogue of Microorganisms (GCM) 10K type strain sequencing project: providing services to taxonomists for standard genome sequencing and annotation.</title>
        <authorList>
            <consortium name="The Broad Institute Genomics Platform"/>
            <consortium name="The Broad Institute Genome Sequencing Center for Infectious Disease"/>
            <person name="Wu L."/>
            <person name="Ma J."/>
        </authorList>
    </citation>
    <scope>NUCLEOTIDE SEQUENCE [LARGE SCALE GENOMIC DNA]</scope>
    <source>
        <strain evidence="2">CGMCC 1.18575</strain>
    </source>
</reference>
<dbReference type="Proteomes" id="UP001596113">
    <property type="component" value="Unassembled WGS sequence"/>
</dbReference>